<dbReference type="Gene3D" id="3.10.180.10">
    <property type="entry name" value="2,3-Dihydroxybiphenyl 1,2-Dioxygenase, domain 1"/>
    <property type="match status" value="2"/>
</dbReference>
<dbReference type="InterPro" id="IPR029068">
    <property type="entry name" value="Glyas_Bleomycin-R_OHBP_Dase"/>
</dbReference>
<evidence type="ECO:0000313" key="2">
    <source>
        <dbReference type="EMBL" id="CAB4929378.1"/>
    </source>
</evidence>
<protein>
    <submittedName>
        <fullName evidence="2">Unannotated protein</fullName>
    </submittedName>
</protein>
<sequence>MIMNMIDLSKRPVVSAIGHVAIRVKDLGAAVEHATTIMGLRVSDRTADRVDLTEGLSHHSLTYIKSDVEAIDHMGFEAAGPWAVEEIRRRVKDAGLPVLSDRPFDECLSDGFVFEAPGGWAIEIYSDMPHDQPLDWVPSGVRPRRFGHLNIAATDPDAVIKVMCDILDFRVSDHFRGGAFIRCNPEHHGLGVVKGPGKLHHHAWEIENMTDLAHLGDLLDDLRVFMLAGPVRHGMGNNIASYFEGPGQMAVEYYCDMVKIWNDETYEPGVWSEDAGDLRWFTRWTQQVPSPDMRIRQLGLPPAERDGASLAAID</sequence>
<proteinExistence type="predicted"/>
<dbReference type="SUPFAM" id="SSF54593">
    <property type="entry name" value="Glyoxalase/Bleomycin resistance protein/Dihydroxybiphenyl dioxygenase"/>
    <property type="match status" value="1"/>
</dbReference>
<feature type="domain" description="VOC" evidence="1">
    <location>
        <begin position="145"/>
        <end position="256"/>
    </location>
</feature>
<dbReference type="InterPro" id="IPR037523">
    <property type="entry name" value="VOC_core"/>
</dbReference>
<dbReference type="EMBL" id="CAFBMX010000004">
    <property type="protein sequence ID" value="CAB4929378.1"/>
    <property type="molecule type" value="Genomic_DNA"/>
</dbReference>
<reference evidence="2" key="1">
    <citation type="submission" date="2020-05" db="EMBL/GenBank/DDBJ databases">
        <authorList>
            <person name="Chiriac C."/>
            <person name="Salcher M."/>
            <person name="Ghai R."/>
            <person name="Kavagutti S V."/>
        </authorList>
    </citation>
    <scope>NUCLEOTIDE SEQUENCE</scope>
</reference>
<gene>
    <name evidence="2" type="ORF">UFOPK3674_01063</name>
</gene>
<dbReference type="AlphaFoldDB" id="A0A6J7IDZ5"/>
<dbReference type="PROSITE" id="PS51819">
    <property type="entry name" value="VOC"/>
    <property type="match status" value="2"/>
</dbReference>
<evidence type="ECO:0000259" key="1">
    <source>
        <dbReference type="PROSITE" id="PS51819"/>
    </source>
</evidence>
<feature type="domain" description="VOC" evidence="1">
    <location>
        <begin position="16"/>
        <end position="127"/>
    </location>
</feature>
<organism evidence="2">
    <name type="scientific">freshwater metagenome</name>
    <dbReference type="NCBI Taxonomy" id="449393"/>
    <lineage>
        <taxon>unclassified sequences</taxon>
        <taxon>metagenomes</taxon>
        <taxon>ecological metagenomes</taxon>
    </lineage>
</organism>
<dbReference type="Pfam" id="PF00903">
    <property type="entry name" value="Glyoxalase"/>
    <property type="match status" value="2"/>
</dbReference>
<accession>A0A6J7IDZ5</accession>
<dbReference type="InterPro" id="IPR004360">
    <property type="entry name" value="Glyas_Fos-R_dOase_dom"/>
</dbReference>
<name>A0A6J7IDZ5_9ZZZZ</name>